<keyword evidence="4" id="KW-1185">Reference proteome</keyword>
<accession>A0A8S9IUT6</accession>
<evidence type="ECO:0000256" key="1">
    <source>
        <dbReference type="SAM" id="MobiDB-lite"/>
    </source>
</evidence>
<proteinExistence type="predicted"/>
<reference evidence="3" key="2">
    <citation type="submission" date="2019-12" db="EMBL/GenBank/DDBJ databases">
        <authorList>
            <person name="Studholme D.J."/>
            <person name="Sarris P."/>
        </authorList>
    </citation>
    <scope>NUCLEOTIDE SEQUENCE</scope>
    <source>
        <strain evidence="3">PFS-1207/04</strain>
        <tissue evidence="3">Leaf</tissue>
    </source>
</reference>
<organism evidence="2">
    <name type="scientific">Brassica cretica</name>
    <name type="common">Mustard</name>
    <dbReference type="NCBI Taxonomy" id="69181"/>
    <lineage>
        <taxon>Eukaryota</taxon>
        <taxon>Viridiplantae</taxon>
        <taxon>Streptophyta</taxon>
        <taxon>Embryophyta</taxon>
        <taxon>Tracheophyta</taxon>
        <taxon>Spermatophyta</taxon>
        <taxon>Magnoliopsida</taxon>
        <taxon>eudicotyledons</taxon>
        <taxon>Gunneridae</taxon>
        <taxon>Pentapetalae</taxon>
        <taxon>rosids</taxon>
        <taxon>malvids</taxon>
        <taxon>Brassicales</taxon>
        <taxon>Brassicaceae</taxon>
        <taxon>Brassiceae</taxon>
        <taxon>Brassica</taxon>
    </lineage>
</organism>
<evidence type="ECO:0000313" key="2">
    <source>
        <dbReference type="EMBL" id="KAF2573750.1"/>
    </source>
</evidence>
<dbReference type="Proteomes" id="UP000266723">
    <property type="component" value="Unassembled WGS sequence"/>
</dbReference>
<evidence type="ECO:0000313" key="3">
    <source>
        <dbReference type="EMBL" id="KAF3561658.1"/>
    </source>
</evidence>
<dbReference type="EMBL" id="QGKY02001015">
    <property type="protein sequence ID" value="KAF2573750.1"/>
    <property type="molecule type" value="Genomic_DNA"/>
</dbReference>
<dbReference type="OrthoDB" id="1114110at2759"/>
<reference evidence="2" key="1">
    <citation type="submission" date="2019-12" db="EMBL/GenBank/DDBJ databases">
        <title>Genome sequencing and annotation of Brassica cretica.</title>
        <authorList>
            <person name="Studholme D.J."/>
            <person name="Sarris P.F."/>
        </authorList>
    </citation>
    <scope>NUCLEOTIDE SEQUENCE</scope>
    <source>
        <strain evidence="2">PFS-102/07</strain>
        <tissue evidence="2">Leaf</tissue>
    </source>
</reference>
<sequence>MQPSRRSTRLQNLAEVAAALFQDTETAPMDTHVTATGSSQQSRKRSRFRAPTVVSPPPSEPTEQEVKSLSENSSDDNDDNPLGEAETPANLSKEQRYEESRSMYQTKAHFYPDLLRPKRMPSTPKFINLAVTERYQENMSSKFLTATNQVFYKLVCSNWIPSMNYTSMNQERLKFVYMLHHHKGGFAFGKLVYDQIIPMGENTKTKRTRRIMFPTLIQQVLHFQQIIPPDTRDDEFTGLPKLVMKDIKDGRGT</sequence>
<feature type="region of interest" description="Disordered" evidence="1">
    <location>
        <begin position="22"/>
        <end position="99"/>
    </location>
</feature>
<gene>
    <name evidence="3" type="ORF">DY000_02015430</name>
    <name evidence="2" type="ORF">F2Q70_00003540</name>
</gene>
<protein>
    <submittedName>
        <fullName evidence="2">Uncharacterized protein</fullName>
    </submittedName>
</protein>
<name>A0A8S9IUT6_BRACR</name>
<dbReference type="AlphaFoldDB" id="A0A8S9IUT6"/>
<dbReference type="EMBL" id="QGKV02000759">
    <property type="protein sequence ID" value="KAF3561658.1"/>
    <property type="molecule type" value="Genomic_DNA"/>
</dbReference>
<evidence type="ECO:0000313" key="4">
    <source>
        <dbReference type="Proteomes" id="UP000266723"/>
    </source>
</evidence>
<comment type="caution">
    <text evidence="2">The sequence shown here is derived from an EMBL/GenBank/DDBJ whole genome shotgun (WGS) entry which is preliminary data.</text>
</comment>
<reference evidence="3 4" key="3">
    <citation type="journal article" date="2020" name="BMC Genomics">
        <title>Intraspecific diversification of the crop wild relative Brassica cretica Lam. using demographic model selection.</title>
        <authorList>
            <person name="Kioukis A."/>
            <person name="Michalopoulou V.A."/>
            <person name="Briers L."/>
            <person name="Pirintsos S."/>
            <person name="Studholme D.J."/>
            <person name="Pavlidis P."/>
            <person name="Sarris P.F."/>
        </authorList>
    </citation>
    <scope>NUCLEOTIDE SEQUENCE [LARGE SCALE GENOMIC DNA]</scope>
    <source>
        <strain evidence="4">cv. PFS-1207/04</strain>
        <strain evidence="3">PFS-1207/04</strain>
    </source>
</reference>